<sequence>MGTDSVLHIDELNVNGSMNGFVVRNGSVASLKGNESNTNPVQKNGSNLPQGGSNNDTYWLDLPRDGSSEDRVKKGSLQDASAYFHVIPISNGVFTDIAICVRTSNIQYYFDNKQLVYALLHGHASYTKPGCVLLGSVEVDIGVLNDTANRG</sequence>
<reference evidence="1 2" key="2">
    <citation type="journal article" date="2022" name="Mol. Ecol. Resour.">
        <title>The genomes of chicory, endive, great burdock and yacon provide insights into Asteraceae paleo-polyploidization history and plant inulin production.</title>
        <authorList>
            <person name="Fan W."/>
            <person name="Wang S."/>
            <person name="Wang H."/>
            <person name="Wang A."/>
            <person name="Jiang F."/>
            <person name="Liu H."/>
            <person name="Zhao H."/>
            <person name="Xu D."/>
            <person name="Zhang Y."/>
        </authorList>
    </citation>
    <scope>NUCLEOTIDE SEQUENCE [LARGE SCALE GENOMIC DNA]</scope>
    <source>
        <strain evidence="2">cv. Punajuju</strain>
        <tissue evidence="1">Leaves</tissue>
    </source>
</reference>
<name>A0ACB9AND3_CICIN</name>
<dbReference type="Proteomes" id="UP001055811">
    <property type="component" value="Linkage Group LG07"/>
</dbReference>
<reference evidence="2" key="1">
    <citation type="journal article" date="2022" name="Mol. Ecol. Resour.">
        <title>The genomes of chicory, endive, great burdock and yacon provide insights into Asteraceae palaeo-polyploidization history and plant inulin production.</title>
        <authorList>
            <person name="Fan W."/>
            <person name="Wang S."/>
            <person name="Wang H."/>
            <person name="Wang A."/>
            <person name="Jiang F."/>
            <person name="Liu H."/>
            <person name="Zhao H."/>
            <person name="Xu D."/>
            <person name="Zhang Y."/>
        </authorList>
    </citation>
    <scope>NUCLEOTIDE SEQUENCE [LARGE SCALE GENOMIC DNA]</scope>
    <source>
        <strain evidence="2">cv. Punajuju</strain>
    </source>
</reference>
<evidence type="ECO:0000313" key="1">
    <source>
        <dbReference type="EMBL" id="KAI3711256.1"/>
    </source>
</evidence>
<accession>A0ACB9AND3</accession>
<evidence type="ECO:0000313" key="2">
    <source>
        <dbReference type="Proteomes" id="UP001055811"/>
    </source>
</evidence>
<proteinExistence type="predicted"/>
<gene>
    <name evidence="1" type="ORF">L2E82_41218</name>
</gene>
<protein>
    <submittedName>
        <fullName evidence="1">Uncharacterized protein</fullName>
    </submittedName>
</protein>
<organism evidence="1 2">
    <name type="scientific">Cichorium intybus</name>
    <name type="common">Chicory</name>
    <dbReference type="NCBI Taxonomy" id="13427"/>
    <lineage>
        <taxon>Eukaryota</taxon>
        <taxon>Viridiplantae</taxon>
        <taxon>Streptophyta</taxon>
        <taxon>Embryophyta</taxon>
        <taxon>Tracheophyta</taxon>
        <taxon>Spermatophyta</taxon>
        <taxon>Magnoliopsida</taxon>
        <taxon>eudicotyledons</taxon>
        <taxon>Gunneridae</taxon>
        <taxon>Pentapetalae</taxon>
        <taxon>asterids</taxon>
        <taxon>campanulids</taxon>
        <taxon>Asterales</taxon>
        <taxon>Asteraceae</taxon>
        <taxon>Cichorioideae</taxon>
        <taxon>Cichorieae</taxon>
        <taxon>Cichoriinae</taxon>
        <taxon>Cichorium</taxon>
    </lineage>
</organism>
<comment type="caution">
    <text evidence="1">The sequence shown here is derived from an EMBL/GenBank/DDBJ whole genome shotgun (WGS) entry which is preliminary data.</text>
</comment>
<dbReference type="EMBL" id="CM042015">
    <property type="protein sequence ID" value="KAI3711256.1"/>
    <property type="molecule type" value="Genomic_DNA"/>
</dbReference>
<keyword evidence="2" id="KW-1185">Reference proteome</keyword>